<dbReference type="PROSITE" id="PS51686">
    <property type="entry name" value="SAM_MT_RSMB_NOP"/>
    <property type="match status" value="1"/>
</dbReference>
<keyword evidence="8 13" id="KW-0949">S-adenosyl-L-methionine</keyword>
<keyword evidence="6 13" id="KW-0489">Methyltransferase</keyword>
<feature type="domain" description="SAM-dependent MTase RsmB/NOP-type" evidence="14">
    <location>
        <begin position="162"/>
        <end position="439"/>
    </location>
</feature>
<comment type="catalytic activity">
    <reaction evidence="12">
        <text>cytidine(967) in 16S rRNA + S-adenosyl-L-methionine = 5-methylcytidine(967) in 16S rRNA + S-adenosyl-L-homocysteine + H(+)</text>
        <dbReference type="Rhea" id="RHEA:42748"/>
        <dbReference type="Rhea" id="RHEA-COMP:10219"/>
        <dbReference type="Rhea" id="RHEA-COMP:10220"/>
        <dbReference type="ChEBI" id="CHEBI:15378"/>
        <dbReference type="ChEBI" id="CHEBI:57856"/>
        <dbReference type="ChEBI" id="CHEBI:59789"/>
        <dbReference type="ChEBI" id="CHEBI:74483"/>
        <dbReference type="ChEBI" id="CHEBI:82748"/>
        <dbReference type="EC" id="2.1.1.176"/>
    </reaction>
</comment>
<dbReference type="Pfam" id="PF01029">
    <property type="entry name" value="NusB"/>
    <property type="match status" value="1"/>
</dbReference>
<dbReference type="NCBIfam" id="NF011494">
    <property type="entry name" value="PRK14902.1"/>
    <property type="match status" value="1"/>
</dbReference>
<comment type="subcellular location">
    <subcellularLocation>
        <location evidence="2">Cytoplasm</location>
    </subcellularLocation>
</comment>
<evidence type="ECO:0000256" key="7">
    <source>
        <dbReference type="ARBA" id="ARBA00022679"/>
    </source>
</evidence>
<dbReference type="InterPro" id="IPR029063">
    <property type="entry name" value="SAM-dependent_MTases_sf"/>
</dbReference>
<feature type="active site" description="Nucleophile" evidence="13">
    <location>
        <position position="375"/>
    </location>
</feature>
<evidence type="ECO:0000256" key="4">
    <source>
        <dbReference type="ARBA" id="ARBA00022490"/>
    </source>
</evidence>
<dbReference type="EC" id="2.1.1.176" evidence="3"/>
<dbReference type="InterPro" id="IPR023267">
    <property type="entry name" value="RCMT"/>
</dbReference>
<feature type="binding site" evidence="13">
    <location>
        <position position="322"/>
    </location>
    <ligand>
        <name>S-adenosyl-L-methionine</name>
        <dbReference type="ChEBI" id="CHEBI:59789"/>
    </ligand>
</feature>
<evidence type="ECO:0000256" key="9">
    <source>
        <dbReference type="ARBA" id="ARBA00022884"/>
    </source>
</evidence>
<proteinExistence type="inferred from homology"/>
<feature type="binding site" evidence="13">
    <location>
        <position position="304"/>
    </location>
    <ligand>
        <name>S-adenosyl-L-methionine</name>
        <dbReference type="ChEBI" id="CHEBI:59789"/>
    </ligand>
</feature>
<dbReference type="PANTHER" id="PTHR22807:SF61">
    <property type="entry name" value="NOL1_NOP2_SUN FAMILY PROTEIN _ ANTITERMINATION NUSB DOMAIN-CONTAINING PROTEIN"/>
    <property type="match status" value="1"/>
</dbReference>
<dbReference type="SUPFAM" id="SSF48013">
    <property type="entry name" value="NusB-like"/>
    <property type="match status" value="1"/>
</dbReference>
<evidence type="ECO:0000256" key="6">
    <source>
        <dbReference type="ARBA" id="ARBA00022603"/>
    </source>
</evidence>
<evidence type="ECO:0000256" key="12">
    <source>
        <dbReference type="ARBA" id="ARBA00047283"/>
    </source>
</evidence>
<evidence type="ECO:0000256" key="13">
    <source>
        <dbReference type="PROSITE-ProRule" id="PRU01023"/>
    </source>
</evidence>
<organism evidence="15 16">
    <name type="scientific">Sulfobacillus thermotolerans</name>
    <dbReference type="NCBI Taxonomy" id="338644"/>
    <lineage>
        <taxon>Bacteria</taxon>
        <taxon>Bacillati</taxon>
        <taxon>Bacillota</taxon>
        <taxon>Clostridia</taxon>
        <taxon>Eubacteriales</taxon>
        <taxon>Clostridiales Family XVII. Incertae Sedis</taxon>
        <taxon>Sulfobacillus</taxon>
    </lineage>
</organism>
<dbReference type="PANTHER" id="PTHR22807">
    <property type="entry name" value="NOP2 YEAST -RELATED NOL1/NOP2/FMU SUN DOMAIN-CONTAINING"/>
    <property type="match status" value="1"/>
</dbReference>
<dbReference type="InterPro" id="IPR049560">
    <property type="entry name" value="MeTrfase_RsmB-F_NOP2_cat"/>
</dbReference>
<gene>
    <name evidence="15" type="ORF">BXT84_11410</name>
</gene>
<dbReference type="EMBL" id="CP019454">
    <property type="protein sequence ID" value="AUW94474.1"/>
    <property type="molecule type" value="Genomic_DNA"/>
</dbReference>
<dbReference type="InterPro" id="IPR004573">
    <property type="entry name" value="rRNA_ssu_MeTfrase_B"/>
</dbReference>
<dbReference type="Gene3D" id="1.10.940.10">
    <property type="entry name" value="NusB-like"/>
    <property type="match status" value="1"/>
</dbReference>
<dbReference type="InterPro" id="IPR035926">
    <property type="entry name" value="NusB-like_sf"/>
</dbReference>
<reference evidence="15 16" key="1">
    <citation type="journal article" date="2019" name="Sci. Rep.">
        <title>Sulfobacillus thermotolerans: new insights into resistance and metabolic capacities of acidophilic chemolithotrophs.</title>
        <authorList>
            <person name="Panyushkina A.E."/>
            <person name="Babenko V.V."/>
            <person name="Nikitina A.S."/>
            <person name="Selezneva O.V."/>
            <person name="Tsaplina I.A."/>
            <person name="Letarova M.A."/>
            <person name="Kostryukova E.S."/>
            <person name="Letarov A.V."/>
        </authorList>
    </citation>
    <scope>NUCLEOTIDE SEQUENCE [LARGE SCALE GENOMIC DNA]</scope>
    <source>
        <strain evidence="15 16">Kr1</strain>
    </source>
</reference>
<dbReference type="Proteomes" id="UP000325292">
    <property type="component" value="Chromosome"/>
</dbReference>
<dbReference type="Pfam" id="PF22458">
    <property type="entry name" value="RsmF-B_ferredox"/>
    <property type="match status" value="1"/>
</dbReference>
<comment type="caution">
    <text evidence="13">Lacks conserved residue(s) required for the propagation of feature annotation.</text>
</comment>
<evidence type="ECO:0000256" key="8">
    <source>
        <dbReference type="ARBA" id="ARBA00022691"/>
    </source>
</evidence>
<keyword evidence="9 13" id="KW-0694">RNA-binding</keyword>
<dbReference type="CDD" id="cd02440">
    <property type="entry name" value="AdoMet_MTases"/>
    <property type="match status" value="1"/>
</dbReference>
<dbReference type="InterPro" id="IPR006027">
    <property type="entry name" value="NusB_RsmB_TIM44"/>
</dbReference>
<evidence type="ECO:0000256" key="3">
    <source>
        <dbReference type="ARBA" id="ARBA00012140"/>
    </source>
</evidence>
<dbReference type="InterPro" id="IPR054728">
    <property type="entry name" value="RsmB-like_ferredoxin"/>
</dbReference>
<comment type="function">
    <text evidence="1">Specifically methylates the cytosine at position 967 (m5C967) of 16S rRNA.</text>
</comment>
<accession>A0ABN5H1S1</accession>
<protein>
    <recommendedName>
        <fullName evidence="3">16S rRNA (cytosine(967)-C(5))-methyltransferase</fullName>
        <ecNumber evidence="3">2.1.1.176</ecNumber>
    </recommendedName>
    <alternativeName>
        <fullName evidence="10">16S rRNA m5C967 methyltransferase</fullName>
    </alternativeName>
    <alternativeName>
        <fullName evidence="11">rRNA (cytosine-C(5)-)-methyltransferase RsmB</fullName>
    </alternativeName>
</protein>
<dbReference type="NCBIfam" id="TIGR00563">
    <property type="entry name" value="rsmB"/>
    <property type="match status" value="1"/>
</dbReference>
<evidence type="ECO:0000256" key="1">
    <source>
        <dbReference type="ARBA" id="ARBA00002724"/>
    </source>
</evidence>
<evidence type="ECO:0000256" key="11">
    <source>
        <dbReference type="ARBA" id="ARBA00031088"/>
    </source>
</evidence>
<evidence type="ECO:0000256" key="5">
    <source>
        <dbReference type="ARBA" id="ARBA00022552"/>
    </source>
</evidence>
<sequence length="444" mass="49452">MTESAQGAGPARLEAWNVLERVRHGAGVSEALSEAGKRSLSPADRALMTQIVHGVLRNQRYLDAWLEPFLRGELDPSVRDILRMALFQIGFLDRVPTYAVVNAAVEQTKTVAPRATGMVNAILRRAPSQKPKNVSLGVEFSHPDWIVRRWQARYGLERTRHMLWVDNQVPPLTLRVNLGRIARETVLAQLQAQGVRAEASRYLPEAIRVSGPLWLEDLPAFQEGNVTVQDESAMLVTWALDPKPHERIVDLTAGLGGKTGHILEKTQGEAEVTAVDLAQNRLSLLRENIMRLGYAHHVSIVGQDSRIFSLEHPKQFDRVLLDAPCSNLGVLRRRSDARWRKQEKDLGGLATTQKALLDAAVRLLRPGGVLVYSTCSVEPEETTDVVRKVLESHPTVHIEPVQDFLPAPAFQDFTQEGFLTLLPGDLGMDGFFIARLRADVREAE</sequence>
<keyword evidence="5" id="KW-0698">rRNA processing</keyword>
<evidence type="ECO:0000256" key="2">
    <source>
        <dbReference type="ARBA" id="ARBA00004496"/>
    </source>
</evidence>
<evidence type="ECO:0000259" key="14">
    <source>
        <dbReference type="PROSITE" id="PS51686"/>
    </source>
</evidence>
<keyword evidence="4" id="KW-0963">Cytoplasm</keyword>
<dbReference type="Gene3D" id="3.40.50.150">
    <property type="entry name" value="Vaccinia Virus protein VP39"/>
    <property type="match status" value="1"/>
</dbReference>
<dbReference type="PRINTS" id="PR02008">
    <property type="entry name" value="RCMTFAMILY"/>
</dbReference>
<evidence type="ECO:0000313" key="15">
    <source>
        <dbReference type="EMBL" id="AUW94474.1"/>
    </source>
</evidence>
<dbReference type="SUPFAM" id="SSF53335">
    <property type="entry name" value="S-adenosyl-L-methionine-dependent methyltransferases"/>
    <property type="match status" value="1"/>
</dbReference>
<keyword evidence="16" id="KW-1185">Reference proteome</keyword>
<keyword evidence="7 13" id="KW-0808">Transferase</keyword>
<feature type="binding site" evidence="13">
    <location>
        <position position="276"/>
    </location>
    <ligand>
        <name>S-adenosyl-L-methionine</name>
        <dbReference type="ChEBI" id="CHEBI:59789"/>
    </ligand>
</feature>
<evidence type="ECO:0000313" key="16">
    <source>
        <dbReference type="Proteomes" id="UP000325292"/>
    </source>
</evidence>
<evidence type="ECO:0000256" key="10">
    <source>
        <dbReference type="ARBA" id="ARBA00030399"/>
    </source>
</evidence>
<dbReference type="Pfam" id="PF01189">
    <property type="entry name" value="Methyltr_RsmB-F"/>
    <property type="match status" value="1"/>
</dbReference>
<comment type="similarity">
    <text evidence="13">Belongs to the class I-like SAM-binding methyltransferase superfamily. RsmB/NOP family.</text>
</comment>
<name>A0ABN5H1S1_9FIRM</name>
<dbReference type="InterPro" id="IPR001678">
    <property type="entry name" value="MeTrfase_RsmB-F_NOP2_dom"/>
</dbReference>